<evidence type="ECO:0000259" key="6">
    <source>
        <dbReference type="PROSITE" id="PS50112"/>
    </source>
</evidence>
<organism evidence="8 9">
    <name type="scientific">Xylaria flabelliformis</name>
    <dbReference type="NCBI Taxonomy" id="2512241"/>
    <lineage>
        <taxon>Eukaryota</taxon>
        <taxon>Fungi</taxon>
        <taxon>Dikarya</taxon>
        <taxon>Ascomycota</taxon>
        <taxon>Pezizomycotina</taxon>
        <taxon>Sordariomycetes</taxon>
        <taxon>Xylariomycetidae</taxon>
        <taxon>Xylariales</taxon>
        <taxon>Xylariaceae</taxon>
        <taxon>Xylaria</taxon>
    </lineage>
</organism>
<name>A0A553HTC4_9PEZI</name>
<keyword evidence="1 3" id="KW-0597">Phosphoprotein</keyword>
<dbReference type="InterPro" id="IPR000700">
    <property type="entry name" value="PAS-assoc_C"/>
</dbReference>
<feature type="modified residue" description="4-aspartylphosphate" evidence="3">
    <location>
        <position position="589"/>
    </location>
</feature>
<dbReference type="PROSITE" id="PS50112">
    <property type="entry name" value="PAS"/>
    <property type="match status" value="1"/>
</dbReference>
<dbReference type="STRING" id="2512241.A0A553HTC4"/>
<dbReference type="PANTHER" id="PTHR45339">
    <property type="entry name" value="HYBRID SIGNAL TRANSDUCTION HISTIDINE KINASE J"/>
    <property type="match status" value="1"/>
</dbReference>
<feature type="domain" description="Response regulatory" evidence="5">
    <location>
        <begin position="537"/>
        <end position="654"/>
    </location>
</feature>
<dbReference type="SMART" id="SM00388">
    <property type="entry name" value="HisKA"/>
    <property type="match status" value="1"/>
</dbReference>
<dbReference type="Gene3D" id="3.40.50.2300">
    <property type="match status" value="1"/>
</dbReference>
<dbReference type="EMBL" id="VFLP01000047">
    <property type="protein sequence ID" value="TRX91209.1"/>
    <property type="molecule type" value="Genomic_DNA"/>
</dbReference>
<gene>
    <name evidence="8" type="ORF">FHL15_007814</name>
</gene>
<dbReference type="SMART" id="SM00448">
    <property type="entry name" value="REC"/>
    <property type="match status" value="1"/>
</dbReference>
<feature type="domain" description="PAC" evidence="7">
    <location>
        <begin position="210"/>
        <end position="261"/>
    </location>
</feature>
<evidence type="ECO:0000256" key="1">
    <source>
        <dbReference type="ARBA" id="ARBA00022553"/>
    </source>
</evidence>
<dbReference type="Pfam" id="PF00072">
    <property type="entry name" value="Response_reg"/>
    <property type="match status" value="1"/>
</dbReference>
<dbReference type="Gene3D" id="3.30.565.10">
    <property type="entry name" value="Histidine kinase-like ATPase, C-terminal domain"/>
    <property type="match status" value="1"/>
</dbReference>
<proteinExistence type="predicted"/>
<dbReference type="Gene3D" id="1.10.287.130">
    <property type="match status" value="1"/>
</dbReference>
<keyword evidence="2" id="KW-0902">Two-component regulatory system</keyword>
<dbReference type="SUPFAM" id="SSF52172">
    <property type="entry name" value="CheY-like"/>
    <property type="match status" value="1"/>
</dbReference>
<reference evidence="9" key="1">
    <citation type="submission" date="2019-06" db="EMBL/GenBank/DDBJ databases">
        <title>Draft genome sequence of the griseofulvin-producing fungus Xylaria cubensis strain G536.</title>
        <authorList>
            <person name="Mead M.E."/>
            <person name="Raja H.A."/>
            <person name="Steenwyk J.L."/>
            <person name="Knowles S.L."/>
            <person name="Oberlies N.H."/>
            <person name="Rokas A."/>
        </authorList>
    </citation>
    <scope>NUCLEOTIDE SEQUENCE [LARGE SCALE GENOMIC DNA]</scope>
    <source>
        <strain evidence="9">G536</strain>
    </source>
</reference>
<dbReference type="PROSITE" id="PS50109">
    <property type="entry name" value="HIS_KIN"/>
    <property type="match status" value="1"/>
</dbReference>
<evidence type="ECO:0008006" key="10">
    <source>
        <dbReference type="Google" id="ProtNLM"/>
    </source>
</evidence>
<dbReference type="InterPro" id="IPR003661">
    <property type="entry name" value="HisK_dim/P_dom"/>
</dbReference>
<sequence length="658" mass="73629">MGDIDTADLWDLSPVPTLVLSPACRIERVSNGFLDLWKRQREEFVGKDVFNALYAGSLFERFDRIPLTRSIEVAIDTRKVQLCYSACSVDGTSWSARVIPIFKNDKLLALVLGWELVENSLGDAAVDLAHNMLSADETFRLLIQAVKDYAIFLLDTRGYVATWNAGAELLKGYERTDIIGKHFSTFYGEEDLRAGKPERELEICLRDGRAQDEGWRYRKDGSRFWANVVITTVYRNGVHVGFGKVTRDLTERRNAELQLVQAYEESAKLKNDFLANMSHEIRTPLHGMLSACTLLLDTALTPNQRDMADLIAESGQVLLQVINSILDYSKIVSGSVSMSSVPVDIAGIMSSVIRNVQVRLRPEVHLQLDLSPELPKAIKGDPLRFRQIVQNIVDNAVKFTEEGWVSVQTSVVAEDETTCTIQTNVTDTGIGVQVTDATVQNLYKPFIQLEQSINKRFQGTGLGLSIAKSLVELMDGQLGYRPNPTRHGSVFWFTAKFTKIPEKNVEHETSLQLRLKASDEDASSILQRLREIAPRKRILAAEDNLINQKVLVRMLHSFRFSQIDIVGNGAEAVSMLNDSSGMYDLILMDISMPVMDGFEATAKLRASGVKLPIIAMTAYALAGDMEKVLRNGMDDYIVKPMDRNVLLQKLLKWLDTTG</sequence>
<feature type="domain" description="Histidine kinase" evidence="4">
    <location>
        <begin position="276"/>
        <end position="499"/>
    </location>
</feature>
<dbReference type="InterPro" id="IPR003594">
    <property type="entry name" value="HATPase_dom"/>
</dbReference>
<dbReference type="InterPro" id="IPR005467">
    <property type="entry name" value="His_kinase_dom"/>
</dbReference>
<dbReference type="SUPFAM" id="SSF55785">
    <property type="entry name" value="PYP-like sensor domain (PAS domain)"/>
    <property type="match status" value="2"/>
</dbReference>
<dbReference type="InterPro" id="IPR004358">
    <property type="entry name" value="Sig_transdc_His_kin-like_C"/>
</dbReference>
<dbReference type="Proteomes" id="UP000319160">
    <property type="component" value="Unassembled WGS sequence"/>
</dbReference>
<dbReference type="PRINTS" id="PR00344">
    <property type="entry name" value="BCTRLSENSOR"/>
</dbReference>
<keyword evidence="9" id="KW-1185">Reference proteome</keyword>
<evidence type="ECO:0000313" key="9">
    <source>
        <dbReference type="Proteomes" id="UP000319160"/>
    </source>
</evidence>
<dbReference type="InterPro" id="IPR036097">
    <property type="entry name" value="HisK_dim/P_sf"/>
</dbReference>
<dbReference type="PROSITE" id="PS50110">
    <property type="entry name" value="RESPONSE_REGULATORY"/>
    <property type="match status" value="1"/>
</dbReference>
<dbReference type="AlphaFoldDB" id="A0A553HTC4"/>
<dbReference type="OrthoDB" id="60033at2759"/>
<evidence type="ECO:0000313" key="8">
    <source>
        <dbReference type="EMBL" id="TRX91209.1"/>
    </source>
</evidence>
<dbReference type="Gene3D" id="3.30.450.20">
    <property type="entry name" value="PAS domain"/>
    <property type="match status" value="1"/>
</dbReference>
<dbReference type="InterPro" id="IPR000014">
    <property type="entry name" value="PAS"/>
</dbReference>
<dbReference type="SUPFAM" id="SSF55874">
    <property type="entry name" value="ATPase domain of HSP90 chaperone/DNA topoisomerase II/histidine kinase"/>
    <property type="match status" value="1"/>
</dbReference>
<dbReference type="CDD" id="cd00082">
    <property type="entry name" value="HisKA"/>
    <property type="match status" value="1"/>
</dbReference>
<dbReference type="SMART" id="SM00387">
    <property type="entry name" value="HATPase_c"/>
    <property type="match status" value="1"/>
</dbReference>
<dbReference type="Pfam" id="PF13426">
    <property type="entry name" value="PAS_9"/>
    <property type="match status" value="2"/>
</dbReference>
<dbReference type="Pfam" id="PF00512">
    <property type="entry name" value="HisKA"/>
    <property type="match status" value="1"/>
</dbReference>
<dbReference type="InterPro" id="IPR035965">
    <property type="entry name" value="PAS-like_dom_sf"/>
</dbReference>
<dbReference type="GO" id="GO:0000155">
    <property type="term" value="F:phosphorelay sensor kinase activity"/>
    <property type="evidence" value="ECO:0007669"/>
    <property type="project" value="InterPro"/>
</dbReference>
<evidence type="ECO:0000256" key="3">
    <source>
        <dbReference type="PROSITE-ProRule" id="PRU00169"/>
    </source>
</evidence>
<dbReference type="CDD" id="cd16922">
    <property type="entry name" value="HATPase_EvgS-ArcB-TorS-like"/>
    <property type="match status" value="1"/>
</dbReference>
<evidence type="ECO:0000259" key="4">
    <source>
        <dbReference type="PROSITE" id="PS50109"/>
    </source>
</evidence>
<evidence type="ECO:0000259" key="5">
    <source>
        <dbReference type="PROSITE" id="PS50110"/>
    </source>
</evidence>
<feature type="domain" description="PAS" evidence="6">
    <location>
        <begin position="135"/>
        <end position="208"/>
    </location>
</feature>
<dbReference type="Pfam" id="PF02518">
    <property type="entry name" value="HATPase_c"/>
    <property type="match status" value="1"/>
</dbReference>
<dbReference type="InterPro" id="IPR001789">
    <property type="entry name" value="Sig_transdc_resp-reg_receiver"/>
</dbReference>
<dbReference type="NCBIfam" id="TIGR00229">
    <property type="entry name" value="sensory_box"/>
    <property type="match status" value="1"/>
</dbReference>
<evidence type="ECO:0000259" key="7">
    <source>
        <dbReference type="PROSITE" id="PS50113"/>
    </source>
</evidence>
<protein>
    <recommendedName>
        <fullName evidence="10">Histidine kinase</fullName>
    </recommendedName>
</protein>
<accession>A0A553HTC4</accession>
<dbReference type="PANTHER" id="PTHR45339:SF1">
    <property type="entry name" value="HYBRID SIGNAL TRANSDUCTION HISTIDINE KINASE J"/>
    <property type="match status" value="1"/>
</dbReference>
<comment type="caution">
    <text evidence="8">The sequence shown here is derived from an EMBL/GenBank/DDBJ whole genome shotgun (WGS) entry which is preliminary data.</text>
</comment>
<dbReference type="CDD" id="cd17546">
    <property type="entry name" value="REC_hyHK_CKI1_RcsC-like"/>
    <property type="match status" value="1"/>
</dbReference>
<dbReference type="InterPro" id="IPR011006">
    <property type="entry name" value="CheY-like_superfamily"/>
</dbReference>
<dbReference type="PROSITE" id="PS50113">
    <property type="entry name" value="PAC"/>
    <property type="match status" value="1"/>
</dbReference>
<dbReference type="CDD" id="cd00130">
    <property type="entry name" value="PAS"/>
    <property type="match status" value="1"/>
</dbReference>
<evidence type="ECO:0000256" key="2">
    <source>
        <dbReference type="ARBA" id="ARBA00023012"/>
    </source>
</evidence>
<dbReference type="FunFam" id="3.30.450.20:FF:000136">
    <property type="entry name" value="Sensor histidine kinase/response regulator Fos-1"/>
    <property type="match status" value="1"/>
</dbReference>
<dbReference type="SUPFAM" id="SSF47384">
    <property type="entry name" value="Homodimeric domain of signal transducing histidine kinase"/>
    <property type="match status" value="1"/>
</dbReference>
<dbReference type="SMART" id="SM00091">
    <property type="entry name" value="PAS"/>
    <property type="match status" value="2"/>
</dbReference>
<dbReference type="InterPro" id="IPR036890">
    <property type="entry name" value="HATPase_C_sf"/>
</dbReference>